<feature type="region of interest" description="Disordered" evidence="1">
    <location>
        <begin position="100"/>
        <end position="128"/>
    </location>
</feature>
<name>A0A6A6SPT9_9PLEO</name>
<dbReference type="EMBL" id="MU004512">
    <property type="protein sequence ID" value="KAF2648981.1"/>
    <property type="molecule type" value="Genomic_DNA"/>
</dbReference>
<dbReference type="AlphaFoldDB" id="A0A6A6SPT9"/>
<reference evidence="2" key="1">
    <citation type="journal article" date="2020" name="Stud. Mycol.">
        <title>101 Dothideomycetes genomes: a test case for predicting lifestyles and emergence of pathogens.</title>
        <authorList>
            <person name="Haridas S."/>
            <person name="Albert R."/>
            <person name="Binder M."/>
            <person name="Bloem J."/>
            <person name="Labutti K."/>
            <person name="Salamov A."/>
            <person name="Andreopoulos B."/>
            <person name="Baker S."/>
            <person name="Barry K."/>
            <person name="Bills G."/>
            <person name="Bluhm B."/>
            <person name="Cannon C."/>
            <person name="Castanera R."/>
            <person name="Culley D."/>
            <person name="Daum C."/>
            <person name="Ezra D."/>
            <person name="Gonzalez J."/>
            <person name="Henrissat B."/>
            <person name="Kuo A."/>
            <person name="Liang C."/>
            <person name="Lipzen A."/>
            <person name="Lutzoni F."/>
            <person name="Magnuson J."/>
            <person name="Mondo S."/>
            <person name="Nolan M."/>
            <person name="Ohm R."/>
            <person name="Pangilinan J."/>
            <person name="Park H.-J."/>
            <person name="Ramirez L."/>
            <person name="Alfaro M."/>
            <person name="Sun H."/>
            <person name="Tritt A."/>
            <person name="Yoshinaga Y."/>
            <person name="Zwiers L.-H."/>
            <person name="Turgeon B."/>
            <person name="Goodwin S."/>
            <person name="Spatafora J."/>
            <person name="Crous P."/>
            <person name="Grigoriev I."/>
        </authorList>
    </citation>
    <scope>NUCLEOTIDE SEQUENCE</scope>
    <source>
        <strain evidence="2">CBS 122681</strain>
    </source>
</reference>
<proteinExistence type="predicted"/>
<dbReference type="Proteomes" id="UP000799324">
    <property type="component" value="Unassembled WGS sequence"/>
</dbReference>
<keyword evidence="3" id="KW-1185">Reference proteome</keyword>
<organism evidence="2 3">
    <name type="scientific">Lophiostoma macrostomum CBS 122681</name>
    <dbReference type="NCBI Taxonomy" id="1314788"/>
    <lineage>
        <taxon>Eukaryota</taxon>
        <taxon>Fungi</taxon>
        <taxon>Dikarya</taxon>
        <taxon>Ascomycota</taxon>
        <taxon>Pezizomycotina</taxon>
        <taxon>Dothideomycetes</taxon>
        <taxon>Pleosporomycetidae</taxon>
        <taxon>Pleosporales</taxon>
        <taxon>Lophiostomataceae</taxon>
        <taxon>Lophiostoma</taxon>
    </lineage>
</organism>
<accession>A0A6A6SPT9</accession>
<gene>
    <name evidence="2" type="ORF">K491DRAFT_220884</name>
</gene>
<evidence type="ECO:0000313" key="3">
    <source>
        <dbReference type="Proteomes" id="UP000799324"/>
    </source>
</evidence>
<sequence>MQKSSLLSPGHIQLPHSSPQHSNRTRGSVANSLIAKLMGRACHDRPSPPSTNARAATSTCTYLPARLLPSLTTSFLETTTLIYSVTSWMVEACKMAPPRPRIKEEPVDDASPYLNPPAGPHLDPNAVIGMDDLDHMIDEIKKEDESEDSDSDSGSDSSSDSESEAESESGSSSTSDSGEDEAEDENLSKVRNKIGPNSESEDDATDDAADDDHGTRSGYINAPGNKRIKVESENSKDQPTPNNVLTSNPSKKRREIGGTNRRAAKATGKAENSQGGTEKKDNSRMARNALRATAREQKLQDEVAARRLSKDLDFGPLTETNDKSSNSYWTRMLEMKTQRIKRERVQHYFNRKRGPYDVPPHVAARQIYQNLCAAASQKSQYSESIIAGLVASTKEGTHVPVGSLGNSNFSLWSRNYLPVVQKPVFVEMRIRTLPGYGMEIPGTCSYSADLVFSPPFAVVDRIIGLVHMTLPAPDACVPKSPVKLLAYIADPVAKATLDWMKRPLSRHNARRGPLQYFAIEVTFLGHRQMMLRIPSHACWQAASFSYQASDQWPTHFDFFAEPIMWSRSLYRQLFGGSV</sequence>
<protein>
    <submittedName>
        <fullName evidence="2">Uncharacterized protein</fullName>
    </submittedName>
</protein>
<feature type="compositionally biased region" description="Polar residues" evidence="1">
    <location>
        <begin position="237"/>
        <end position="249"/>
    </location>
</feature>
<feature type="compositionally biased region" description="Polar residues" evidence="1">
    <location>
        <begin position="15"/>
        <end position="27"/>
    </location>
</feature>
<feature type="compositionally biased region" description="Acidic residues" evidence="1">
    <location>
        <begin position="145"/>
        <end position="167"/>
    </location>
</feature>
<feature type="compositionally biased region" description="Acidic residues" evidence="1">
    <location>
        <begin position="199"/>
        <end position="210"/>
    </location>
</feature>
<evidence type="ECO:0000313" key="2">
    <source>
        <dbReference type="EMBL" id="KAF2648981.1"/>
    </source>
</evidence>
<feature type="region of interest" description="Disordered" evidence="1">
    <location>
        <begin position="142"/>
        <end position="284"/>
    </location>
</feature>
<evidence type="ECO:0000256" key="1">
    <source>
        <dbReference type="SAM" id="MobiDB-lite"/>
    </source>
</evidence>
<feature type="region of interest" description="Disordered" evidence="1">
    <location>
        <begin position="1"/>
        <end position="27"/>
    </location>
</feature>